<keyword evidence="3 8" id="KW-0812">Transmembrane</keyword>
<keyword evidence="5 8" id="KW-0472">Membrane</keyword>
<reference evidence="9 10" key="1">
    <citation type="submission" date="2015-12" db="EMBL/GenBank/DDBJ databases">
        <title>The genome of Folsomia candida.</title>
        <authorList>
            <person name="Faddeeva A."/>
            <person name="Derks M.F."/>
            <person name="Anvar Y."/>
            <person name="Smit S."/>
            <person name="Van Straalen N."/>
            <person name="Roelofs D."/>
        </authorList>
    </citation>
    <scope>NUCLEOTIDE SEQUENCE [LARGE SCALE GENOMIC DNA]</scope>
    <source>
        <strain evidence="9 10">VU population</strain>
        <tissue evidence="9">Whole body</tissue>
    </source>
</reference>
<comment type="subcellular location">
    <subcellularLocation>
        <location evidence="1">Cell membrane</location>
        <topology evidence="1">Multi-pass membrane protein</topology>
    </subcellularLocation>
</comment>
<keyword evidence="7" id="KW-0325">Glycoprotein</keyword>
<proteinExistence type="predicted"/>
<dbReference type="GO" id="GO:0005886">
    <property type="term" value="C:plasma membrane"/>
    <property type="evidence" value="ECO:0007669"/>
    <property type="project" value="UniProtKB-SubCell"/>
</dbReference>
<dbReference type="InterPro" id="IPR052192">
    <property type="entry name" value="Insect_Ionotropic_Sensory_Rcpt"/>
</dbReference>
<accession>A0A226CUW2</accession>
<evidence type="ECO:0000256" key="4">
    <source>
        <dbReference type="ARBA" id="ARBA00022989"/>
    </source>
</evidence>
<dbReference type="PANTHER" id="PTHR42643">
    <property type="entry name" value="IONOTROPIC RECEPTOR 20A-RELATED"/>
    <property type="match status" value="1"/>
</dbReference>
<dbReference type="PANTHER" id="PTHR42643:SF32">
    <property type="entry name" value="IONOTROPIC RECEPTOR 31A, ISOFORM C-RELATED"/>
    <property type="match status" value="1"/>
</dbReference>
<comment type="caution">
    <text evidence="9">The sequence shown here is derived from an EMBL/GenBank/DDBJ whole genome shotgun (WGS) entry which is preliminary data.</text>
</comment>
<evidence type="ECO:0000313" key="10">
    <source>
        <dbReference type="Proteomes" id="UP000198287"/>
    </source>
</evidence>
<keyword evidence="6" id="KW-0675">Receptor</keyword>
<evidence type="ECO:0000256" key="1">
    <source>
        <dbReference type="ARBA" id="ARBA00004651"/>
    </source>
</evidence>
<dbReference type="EMBL" id="LNIX01000079">
    <property type="protein sequence ID" value="OXA36679.1"/>
    <property type="molecule type" value="Genomic_DNA"/>
</dbReference>
<feature type="transmembrane region" description="Helical" evidence="8">
    <location>
        <begin position="679"/>
        <end position="700"/>
    </location>
</feature>
<evidence type="ECO:0000313" key="9">
    <source>
        <dbReference type="EMBL" id="OXA36679.1"/>
    </source>
</evidence>
<evidence type="ECO:0000256" key="3">
    <source>
        <dbReference type="ARBA" id="ARBA00022692"/>
    </source>
</evidence>
<sequence>MSNVLGDDSPLANHDNSDNPEIKSIVEEILLSNVSTQEYGPPLNKKVAVAFKSMLSKEHTKEDIEKAKVVFKIPSNAVKLGTPKTQDCVGICNNSVAITELLFGSNLEKDLSLAKSSTKIIRSTTSQGDLREEVDHNSEADIPTAVSNKCKRFISRQTKFIEQKLDLTDDESVIEAIEAKGFKLPFVNIPVQGNVSNNPSFSLSESNFINAEIERLLKMGAISVSPMRKMEDYRTVVNLLKRGMFMGPLDLKDAYFHIPSHEISQITSDPYFLVFPRSRNKKFDDTILPMLTYGVVEGVLGQIDPSTGILMGNRVAESVVRDIQFISNFRITMQTAKVNLAQGEFFDPLKISLSQDNVVMGIGYFYIVESRVACCSALIPLFSDGIFALFAQPKPNSVRNVYATPLQNDLAYAYFGGLGILGLVTVFGSMCYKFVNQDIKTQCTLGEMIFILVSVICQQDCRINLNKPNALSGFNFFRLIIAMATMLSLAVYMVYSAKLIAVIMQPTFPIRFLDDLVNHDYTFYTIPQMTSIVFGGRHETLRKRPTSSTPTDDWNDSFTSMFSPGHAHVGVGIDSVNGFLWFLQQDGVINIDKTDRDICRHISSVRFLNSSVVLSSGFFVKKNSEFRGIFNVNILRIRNSGFLHRYLKYTKPKKLNCYSELAVKPSYQDELGLSDVSHAFLVLILISLISILIALVEYGVNSWFKTNQGKYETRQVKTLI</sequence>
<evidence type="ECO:0000256" key="2">
    <source>
        <dbReference type="ARBA" id="ARBA00022475"/>
    </source>
</evidence>
<feature type="transmembrane region" description="Helical" evidence="8">
    <location>
        <begin position="476"/>
        <end position="495"/>
    </location>
</feature>
<keyword evidence="4 8" id="KW-1133">Transmembrane helix</keyword>
<organism evidence="9 10">
    <name type="scientific">Folsomia candida</name>
    <name type="common">Springtail</name>
    <dbReference type="NCBI Taxonomy" id="158441"/>
    <lineage>
        <taxon>Eukaryota</taxon>
        <taxon>Metazoa</taxon>
        <taxon>Ecdysozoa</taxon>
        <taxon>Arthropoda</taxon>
        <taxon>Hexapoda</taxon>
        <taxon>Collembola</taxon>
        <taxon>Entomobryomorpha</taxon>
        <taxon>Isotomoidea</taxon>
        <taxon>Isotomidae</taxon>
        <taxon>Proisotominae</taxon>
        <taxon>Folsomia</taxon>
    </lineage>
</organism>
<evidence type="ECO:0000256" key="7">
    <source>
        <dbReference type="ARBA" id="ARBA00023180"/>
    </source>
</evidence>
<keyword evidence="2" id="KW-1003">Cell membrane</keyword>
<name>A0A226CUW2_FOLCA</name>
<keyword evidence="10" id="KW-1185">Reference proteome</keyword>
<evidence type="ECO:0000256" key="8">
    <source>
        <dbReference type="SAM" id="Phobius"/>
    </source>
</evidence>
<feature type="transmembrane region" description="Helical" evidence="8">
    <location>
        <begin position="411"/>
        <end position="432"/>
    </location>
</feature>
<gene>
    <name evidence="9" type="ORF">Fcan01_28550</name>
</gene>
<dbReference type="AlphaFoldDB" id="A0A226CUW2"/>
<evidence type="ECO:0000256" key="6">
    <source>
        <dbReference type="ARBA" id="ARBA00023170"/>
    </source>
</evidence>
<protein>
    <submittedName>
        <fullName evidence="9">Uncharacterized protein</fullName>
    </submittedName>
</protein>
<dbReference type="Proteomes" id="UP000198287">
    <property type="component" value="Unassembled WGS sequence"/>
</dbReference>
<evidence type="ECO:0000256" key="5">
    <source>
        <dbReference type="ARBA" id="ARBA00023136"/>
    </source>
</evidence>